<dbReference type="InterPro" id="IPR029063">
    <property type="entry name" value="SAM-dependent_MTases_sf"/>
</dbReference>
<keyword evidence="1 6" id="KW-0489">Methyltransferase</keyword>
<evidence type="ECO:0000256" key="2">
    <source>
        <dbReference type="ARBA" id="ARBA00022679"/>
    </source>
</evidence>
<dbReference type="Gene3D" id="3.90.120.10">
    <property type="entry name" value="DNA Methylase, subunit A, domain 2"/>
    <property type="match status" value="1"/>
</dbReference>
<proteinExistence type="inferred from homology"/>
<dbReference type="Pfam" id="PF00145">
    <property type="entry name" value="DNA_methylase"/>
    <property type="match status" value="2"/>
</dbReference>
<dbReference type="InterPro" id="IPR031303">
    <property type="entry name" value="C5_meth_CS"/>
</dbReference>
<dbReference type="InterPro" id="IPR050390">
    <property type="entry name" value="C5-Methyltransferase"/>
</dbReference>
<dbReference type="AlphaFoldDB" id="A0A6H0ZKZ5"/>
<dbReference type="SUPFAM" id="SSF53335">
    <property type="entry name" value="S-adenosyl-L-methionine-dependent methyltransferases"/>
    <property type="match status" value="1"/>
</dbReference>
<keyword evidence="2 6" id="KW-0808">Transferase</keyword>
<dbReference type="PROSITE" id="PS00095">
    <property type="entry name" value="C5_MTASE_2"/>
    <property type="match status" value="1"/>
</dbReference>
<dbReference type="EC" id="2.1.1.37" evidence="8"/>
<dbReference type="PANTHER" id="PTHR10629">
    <property type="entry name" value="CYTOSINE-SPECIFIC METHYLTRANSFERASE"/>
    <property type="match status" value="1"/>
</dbReference>
<dbReference type="PANTHER" id="PTHR10629:SF52">
    <property type="entry name" value="DNA (CYTOSINE-5)-METHYLTRANSFERASE 1"/>
    <property type="match status" value="1"/>
</dbReference>
<dbReference type="InterPro" id="IPR001525">
    <property type="entry name" value="C5_MeTfrase"/>
</dbReference>
<name>A0A6H0ZKZ5_9HYPH</name>
<evidence type="ECO:0000313" key="9">
    <source>
        <dbReference type="EMBL" id="QIX21319.1"/>
    </source>
</evidence>
<sequence length="425" mass="48134">MFDLKKGQSAPLTFIDLFAGAGGLSEGFIQAGFDPVAHVEADVAASFTLRTREAYYRLKSMGLSSKYNDYLAGKLSRSELYELSQTPTRVINAIIGQEELDQIFQRVDDLIGDCKPDLIVGGPPCQAYSLVGRARSDFKMVGDKRNYLFIYYVEFLRRYKPKYFVFENVVGLLSAREKEGRRYLDMMLALFKDAGYSVEWKVLSAEKFGVPQKRKRVILVGKLGVESGFFPEIAEVEADFLVRDAIGDLPSLRAGQGTPYITAVAAKPSSWLRQSGILASDNQVTWHAARPHNDRDLSIFREVVNRWVELKERLSYDELPEKLKTHKNRTSFTDRFKVVAPDVSFSHTIVAHIAKDGNYYIHPDLTQNRSLTPREVARLQTFPDDYFFESASGQPSRTAAYKQIGNAVPVVLARRIAESIRRNWK</sequence>
<accession>A0A6H0ZKZ5</accession>
<dbReference type="GO" id="GO:0009307">
    <property type="term" value="P:DNA restriction-modification system"/>
    <property type="evidence" value="ECO:0007669"/>
    <property type="project" value="UniProtKB-KW"/>
</dbReference>
<evidence type="ECO:0000256" key="1">
    <source>
        <dbReference type="ARBA" id="ARBA00022603"/>
    </source>
</evidence>
<dbReference type="REBASE" id="397769">
    <property type="entry name" value="M.Rpu633ORF9305P"/>
</dbReference>
<gene>
    <name evidence="9" type="ORF">FOB41_09305</name>
</gene>
<dbReference type="InterPro" id="IPR018117">
    <property type="entry name" value="C5_DNA_meth_AS"/>
</dbReference>
<dbReference type="GO" id="GO:0003886">
    <property type="term" value="F:DNA (cytosine-5-)-methyltransferase activity"/>
    <property type="evidence" value="ECO:0007669"/>
    <property type="project" value="UniProtKB-EC"/>
</dbReference>
<feature type="active site" evidence="6">
    <location>
        <position position="125"/>
    </location>
</feature>
<dbReference type="NCBIfam" id="TIGR00675">
    <property type="entry name" value="dcm"/>
    <property type="match status" value="1"/>
</dbReference>
<dbReference type="EMBL" id="CP050898">
    <property type="protein sequence ID" value="QIX21319.1"/>
    <property type="molecule type" value="Genomic_DNA"/>
</dbReference>
<keyword evidence="4" id="KW-0680">Restriction system</keyword>
<evidence type="ECO:0000256" key="7">
    <source>
        <dbReference type="RuleBase" id="RU000416"/>
    </source>
</evidence>
<dbReference type="RefSeq" id="WP_136883169.1">
    <property type="nucleotide sequence ID" value="NZ_CP050898.1"/>
</dbReference>
<dbReference type="Proteomes" id="UP000500870">
    <property type="component" value="Chromosome 1"/>
</dbReference>
<dbReference type="PRINTS" id="PR00105">
    <property type="entry name" value="C5METTRFRASE"/>
</dbReference>
<keyword evidence="3 6" id="KW-0949">S-adenosyl-L-methionine</keyword>
<dbReference type="PROSITE" id="PS00094">
    <property type="entry name" value="C5_MTASE_1"/>
    <property type="match status" value="1"/>
</dbReference>
<dbReference type="GO" id="GO:0032259">
    <property type="term" value="P:methylation"/>
    <property type="evidence" value="ECO:0007669"/>
    <property type="project" value="UniProtKB-KW"/>
</dbReference>
<evidence type="ECO:0000256" key="8">
    <source>
        <dbReference type="RuleBase" id="RU000417"/>
    </source>
</evidence>
<evidence type="ECO:0000313" key="10">
    <source>
        <dbReference type="Proteomes" id="UP000500870"/>
    </source>
</evidence>
<comment type="similarity">
    <text evidence="6 7">Belongs to the class I-like SAM-binding methyltransferase superfamily. C5-methyltransferase family.</text>
</comment>
<reference evidence="9 10" key="1">
    <citation type="submission" date="2020-04" db="EMBL/GenBank/DDBJ databases">
        <title>FDA dAtabase for Regulatory Grade micrObial Sequences (FDA-ARGOS): Supporting development and validation of Infectious Disease Dx tests.</title>
        <authorList>
            <person name="Sciortino C."/>
            <person name="Tallon L."/>
            <person name="Sadzewicz L."/>
            <person name="Vavikolanu K."/>
            <person name="Mehta A."/>
            <person name="Aluvathingal J."/>
            <person name="Nadendla S."/>
            <person name="Nandy P."/>
            <person name="Geyer C."/>
            <person name="Yan Y."/>
            <person name="Sichtig H."/>
        </authorList>
    </citation>
    <scope>NUCLEOTIDE SEQUENCE [LARGE SCALE GENOMIC DNA]</scope>
    <source>
        <strain evidence="9 10">FDAARGOS_633</strain>
    </source>
</reference>
<protein>
    <recommendedName>
        <fullName evidence="8">Cytosine-specific methyltransferase</fullName>
        <ecNumber evidence="8">2.1.1.37</ecNumber>
    </recommendedName>
</protein>
<dbReference type="Gene3D" id="3.40.50.150">
    <property type="entry name" value="Vaccinia Virus protein VP39"/>
    <property type="match status" value="1"/>
</dbReference>
<dbReference type="GO" id="GO:0003677">
    <property type="term" value="F:DNA binding"/>
    <property type="evidence" value="ECO:0007669"/>
    <property type="project" value="TreeGrafter"/>
</dbReference>
<evidence type="ECO:0000256" key="6">
    <source>
        <dbReference type="PROSITE-ProRule" id="PRU01016"/>
    </source>
</evidence>
<evidence type="ECO:0000256" key="5">
    <source>
        <dbReference type="ARBA" id="ARBA00047422"/>
    </source>
</evidence>
<dbReference type="GO" id="GO:0044027">
    <property type="term" value="P:negative regulation of gene expression via chromosomal CpG island methylation"/>
    <property type="evidence" value="ECO:0007669"/>
    <property type="project" value="TreeGrafter"/>
</dbReference>
<organism evidence="9 10">
    <name type="scientific">Agrobacterium pusense</name>
    <dbReference type="NCBI Taxonomy" id="648995"/>
    <lineage>
        <taxon>Bacteria</taxon>
        <taxon>Pseudomonadati</taxon>
        <taxon>Pseudomonadota</taxon>
        <taxon>Alphaproteobacteria</taxon>
        <taxon>Hyphomicrobiales</taxon>
        <taxon>Rhizobiaceae</taxon>
        <taxon>Rhizobium/Agrobacterium group</taxon>
        <taxon>Agrobacterium</taxon>
    </lineage>
</organism>
<dbReference type="PROSITE" id="PS51679">
    <property type="entry name" value="SAM_MT_C5"/>
    <property type="match status" value="1"/>
</dbReference>
<evidence type="ECO:0000256" key="3">
    <source>
        <dbReference type="ARBA" id="ARBA00022691"/>
    </source>
</evidence>
<comment type="catalytic activity">
    <reaction evidence="5 8">
        <text>a 2'-deoxycytidine in DNA + S-adenosyl-L-methionine = a 5-methyl-2'-deoxycytidine in DNA + S-adenosyl-L-homocysteine + H(+)</text>
        <dbReference type="Rhea" id="RHEA:13681"/>
        <dbReference type="Rhea" id="RHEA-COMP:11369"/>
        <dbReference type="Rhea" id="RHEA-COMP:11370"/>
        <dbReference type="ChEBI" id="CHEBI:15378"/>
        <dbReference type="ChEBI" id="CHEBI:57856"/>
        <dbReference type="ChEBI" id="CHEBI:59789"/>
        <dbReference type="ChEBI" id="CHEBI:85452"/>
        <dbReference type="ChEBI" id="CHEBI:85454"/>
        <dbReference type="EC" id="2.1.1.37"/>
    </reaction>
</comment>
<evidence type="ECO:0000256" key="4">
    <source>
        <dbReference type="ARBA" id="ARBA00022747"/>
    </source>
</evidence>